<organism evidence="1 2">
    <name type="scientific">Pelagicoccus albus</name>
    <dbReference type="NCBI Taxonomy" id="415222"/>
    <lineage>
        <taxon>Bacteria</taxon>
        <taxon>Pseudomonadati</taxon>
        <taxon>Verrucomicrobiota</taxon>
        <taxon>Opitutia</taxon>
        <taxon>Puniceicoccales</taxon>
        <taxon>Pelagicoccaceae</taxon>
        <taxon>Pelagicoccus</taxon>
    </lineage>
</organism>
<name>A0A7X1B5L7_9BACT</name>
<protein>
    <recommendedName>
        <fullName evidence="3">Nuclease-related domain-containing protein</fullName>
    </recommendedName>
</protein>
<dbReference type="Proteomes" id="UP000526501">
    <property type="component" value="Unassembled WGS sequence"/>
</dbReference>
<comment type="caution">
    <text evidence="1">The sequence shown here is derived from an EMBL/GenBank/DDBJ whole genome shotgun (WGS) entry which is preliminary data.</text>
</comment>
<dbReference type="RefSeq" id="WP_185659973.1">
    <property type="nucleotide sequence ID" value="NZ_CAWPOO010000007.1"/>
</dbReference>
<reference evidence="1 2" key="1">
    <citation type="submission" date="2020-07" db="EMBL/GenBank/DDBJ databases">
        <authorList>
            <person name="Feng X."/>
        </authorList>
    </citation>
    <scope>NUCLEOTIDE SEQUENCE [LARGE SCALE GENOMIC DNA]</scope>
    <source>
        <strain evidence="1 2">JCM23202</strain>
    </source>
</reference>
<evidence type="ECO:0000313" key="1">
    <source>
        <dbReference type="EMBL" id="MBC2606091.1"/>
    </source>
</evidence>
<evidence type="ECO:0000313" key="2">
    <source>
        <dbReference type="Proteomes" id="UP000526501"/>
    </source>
</evidence>
<dbReference type="EMBL" id="JACHVC010000007">
    <property type="protein sequence ID" value="MBC2606091.1"/>
    <property type="molecule type" value="Genomic_DNA"/>
</dbReference>
<gene>
    <name evidence="1" type="ORF">H5P27_08540</name>
</gene>
<dbReference type="AlphaFoldDB" id="A0A7X1B5L7"/>
<accession>A0A7X1B5L7</accession>
<evidence type="ECO:0008006" key="3">
    <source>
        <dbReference type="Google" id="ProtNLM"/>
    </source>
</evidence>
<proteinExistence type="predicted"/>
<keyword evidence="2" id="KW-1185">Reference proteome</keyword>
<sequence>MPENDPHFAAYKPIRNKLRKLNPHSILKLVADKLFEVENRGIEVMRHFQPWNMLLLLRWSIQEIDTVAHRRPDATQNDFHQLLNQIHEMDALSLPDDYEHVILFLRTLSYQQFALQRGPDGSAIARMNLLFGGLKNGHEYQTQFKKQTGISILDCLDLCYATATIFIARTPSRTIQPQLYRLIKDSLPPSAIEDFLVLISTTPTEVQSRLANDPDFKNQTIAEQSILPSPFLDTPIIRVGQSKYRVLSPRLVLRRIESVIYRTLKTGNPSFGVKFGRIFEAYVHDCLRSAEVDCLSENQLNRTFGGEGKCVDFLIREDECNILIDAKGVEANLPARIARSTSYLISKLRTSVQKGIEQGMETQIRALSSDSLKREIRINPCEPFLLIVTYDHLHLGSSYDLESILGDSMLSKLREKYGDPLPVPLGNIFFASIEEFEDLLSAIRTKEISSFGGFFRYAREQDLDPRTRKMDLYLHLAERIKNPERLPILQESLTQIARRVILRIPDAYRNGAKTKAFLK</sequence>